<name>A0AAV3VZP9_9CLOT</name>
<proteinExistence type="predicted"/>
<sequence length="62" mass="7455">MDYGYREFKNASEFFKKKIEEFNEILSGISSFRYIYTACEKDKISDEGIVEFDTFEELFRSL</sequence>
<evidence type="ECO:0000313" key="2">
    <source>
        <dbReference type="Proteomes" id="UP000325212"/>
    </source>
</evidence>
<gene>
    <name evidence="1" type="ORF">CDIOL_24110</name>
</gene>
<dbReference type="RefSeq" id="WP_017212999.1">
    <property type="nucleotide sequence ID" value="NZ_BJLA01000007.1"/>
</dbReference>
<dbReference type="Proteomes" id="UP000325212">
    <property type="component" value="Unassembled WGS sequence"/>
</dbReference>
<organism evidence="1 2">
    <name type="scientific">Clostridium diolis</name>
    <dbReference type="NCBI Taxonomy" id="223919"/>
    <lineage>
        <taxon>Bacteria</taxon>
        <taxon>Bacillati</taxon>
        <taxon>Bacillota</taxon>
        <taxon>Clostridia</taxon>
        <taxon>Eubacteriales</taxon>
        <taxon>Clostridiaceae</taxon>
        <taxon>Clostridium</taxon>
    </lineage>
</organism>
<dbReference type="GeneID" id="66344708"/>
<keyword evidence="2" id="KW-1185">Reference proteome</keyword>
<dbReference type="EMBL" id="BJLA01000007">
    <property type="protein sequence ID" value="GEA31488.1"/>
    <property type="molecule type" value="Genomic_DNA"/>
</dbReference>
<evidence type="ECO:0000313" key="1">
    <source>
        <dbReference type="EMBL" id="GEA31488.1"/>
    </source>
</evidence>
<accession>A0AAV3VZP9</accession>
<comment type="caution">
    <text evidence="1">The sequence shown here is derived from an EMBL/GenBank/DDBJ whole genome shotgun (WGS) entry which is preliminary data.</text>
</comment>
<reference evidence="1 2" key="1">
    <citation type="submission" date="2019-06" db="EMBL/GenBank/DDBJ databases">
        <title>Draft genome sequence of Clostridium diolis DSM 15410.</title>
        <authorList>
            <person name="Kobayashi H."/>
            <person name="Tanizawa Y."/>
            <person name="Tohno M."/>
        </authorList>
    </citation>
    <scope>NUCLEOTIDE SEQUENCE [LARGE SCALE GENOMIC DNA]</scope>
    <source>
        <strain evidence="1 2">DSM 15410</strain>
    </source>
</reference>
<dbReference type="AlphaFoldDB" id="A0AAV3VZP9"/>
<protein>
    <submittedName>
        <fullName evidence="1">Uncharacterized protein</fullName>
    </submittedName>
</protein>